<dbReference type="EMBL" id="JACVVK020000318">
    <property type="protein sequence ID" value="KAK7478734.1"/>
    <property type="molecule type" value="Genomic_DNA"/>
</dbReference>
<keyword evidence="3" id="KW-1185">Reference proteome</keyword>
<evidence type="ECO:0000256" key="1">
    <source>
        <dbReference type="SAM" id="MobiDB-lite"/>
    </source>
</evidence>
<evidence type="ECO:0000313" key="2">
    <source>
        <dbReference type="EMBL" id="KAK7478734.1"/>
    </source>
</evidence>
<dbReference type="AlphaFoldDB" id="A0ABD0JVI4"/>
<protein>
    <submittedName>
        <fullName evidence="2">Uncharacterized protein</fullName>
    </submittedName>
</protein>
<sequence>DRNPVCRKLQTPHGIRECSTHNGTLPTGGPKACTKSLNFSKSQRSQESGSDLARGANNSNPSPWPYAPSGKDQPNKETEISLAWLRTQQSHASVTRTS</sequence>
<gene>
    <name evidence="2" type="ORF">BaRGS_00030038</name>
</gene>
<feature type="region of interest" description="Disordered" evidence="1">
    <location>
        <begin position="15"/>
        <end position="79"/>
    </location>
</feature>
<organism evidence="2 3">
    <name type="scientific">Batillaria attramentaria</name>
    <dbReference type="NCBI Taxonomy" id="370345"/>
    <lineage>
        <taxon>Eukaryota</taxon>
        <taxon>Metazoa</taxon>
        <taxon>Spiralia</taxon>
        <taxon>Lophotrochozoa</taxon>
        <taxon>Mollusca</taxon>
        <taxon>Gastropoda</taxon>
        <taxon>Caenogastropoda</taxon>
        <taxon>Sorbeoconcha</taxon>
        <taxon>Cerithioidea</taxon>
        <taxon>Batillariidae</taxon>
        <taxon>Batillaria</taxon>
    </lineage>
</organism>
<dbReference type="Proteomes" id="UP001519460">
    <property type="component" value="Unassembled WGS sequence"/>
</dbReference>
<feature type="compositionally biased region" description="Polar residues" evidence="1">
    <location>
        <begin position="35"/>
        <end position="49"/>
    </location>
</feature>
<reference evidence="2 3" key="1">
    <citation type="journal article" date="2023" name="Sci. Data">
        <title>Genome assembly of the Korean intertidal mud-creeper Batillaria attramentaria.</title>
        <authorList>
            <person name="Patra A.K."/>
            <person name="Ho P.T."/>
            <person name="Jun S."/>
            <person name="Lee S.J."/>
            <person name="Kim Y."/>
            <person name="Won Y.J."/>
        </authorList>
    </citation>
    <scope>NUCLEOTIDE SEQUENCE [LARGE SCALE GENOMIC DNA]</scope>
    <source>
        <strain evidence="2">Wonlab-2016</strain>
    </source>
</reference>
<comment type="caution">
    <text evidence="2">The sequence shown here is derived from an EMBL/GenBank/DDBJ whole genome shotgun (WGS) entry which is preliminary data.</text>
</comment>
<proteinExistence type="predicted"/>
<name>A0ABD0JVI4_9CAEN</name>
<accession>A0ABD0JVI4</accession>
<feature type="non-terminal residue" evidence="2">
    <location>
        <position position="1"/>
    </location>
</feature>
<evidence type="ECO:0000313" key="3">
    <source>
        <dbReference type="Proteomes" id="UP001519460"/>
    </source>
</evidence>